<dbReference type="EC" id="3.1.1.1" evidence="5"/>
<evidence type="ECO:0000313" key="5">
    <source>
        <dbReference type="EMBL" id="MBB6218947.1"/>
    </source>
</evidence>
<proteinExistence type="predicted"/>
<dbReference type="Pfam" id="PF12146">
    <property type="entry name" value="Hydrolase_4"/>
    <property type="match status" value="1"/>
</dbReference>
<dbReference type="Proteomes" id="UP000579281">
    <property type="component" value="Unassembled WGS sequence"/>
</dbReference>
<evidence type="ECO:0000313" key="6">
    <source>
        <dbReference type="Proteomes" id="UP000579281"/>
    </source>
</evidence>
<gene>
    <name evidence="5" type="ORF">HNQ80_005125</name>
</gene>
<feature type="site" description="Important for substrate specificity" evidence="3">
    <location>
        <position position="119"/>
    </location>
</feature>
<dbReference type="InterPro" id="IPR029058">
    <property type="entry name" value="AB_hydrolase_fold"/>
</dbReference>
<evidence type="ECO:0000256" key="3">
    <source>
        <dbReference type="PIRSR" id="PIRSR017388-3"/>
    </source>
</evidence>
<evidence type="ECO:0000256" key="1">
    <source>
        <dbReference type="PIRSR" id="PIRSR017388-1"/>
    </source>
</evidence>
<dbReference type="GO" id="GO:0106435">
    <property type="term" value="F:carboxylesterase activity"/>
    <property type="evidence" value="ECO:0007669"/>
    <property type="project" value="UniProtKB-EC"/>
</dbReference>
<feature type="binding site" evidence="2">
    <location>
        <position position="79"/>
    </location>
    <ligand>
        <name>substrate</name>
    </ligand>
</feature>
<keyword evidence="6" id="KW-1185">Reference proteome</keyword>
<accession>A0A841L003</accession>
<dbReference type="InterPro" id="IPR051044">
    <property type="entry name" value="MAG_DAG_Lipase"/>
</dbReference>
<dbReference type="InterPro" id="IPR022742">
    <property type="entry name" value="Hydrolase_4"/>
</dbReference>
<dbReference type="Gene3D" id="3.40.50.1820">
    <property type="entry name" value="alpha/beta hydrolase"/>
    <property type="match status" value="1"/>
</dbReference>
<dbReference type="PANTHER" id="PTHR11614">
    <property type="entry name" value="PHOSPHOLIPASE-RELATED"/>
    <property type="match status" value="1"/>
</dbReference>
<keyword evidence="5" id="KW-0378">Hydrolase</keyword>
<evidence type="ECO:0000259" key="4">
    <source>
        <dbReference type="Pfam" id="PF12146"/>
    </source>
</evidence>
<feature type="active site" description="Nucleophile" evidence="1">
    <location>
        <position position="78"/>
    </location>
</feature>
<dbReference type="RefSeq" id="WP_184313889.1">
    <property type="nucleotide sequence ID" value="NZ_JACHEN010000057.1"/>
</dbReference>
<sequence>MKGCLLLHGFNGDPCDMNPLADVFNEKNILTHCPILHVRDQPKKNLRRSTYLDWIQSAHQGYKELSQQCSDIAVVGFSMGGLLAFHLTQRYQPKCMVTMGAPIYCLDGKNILHDISNSIKNKDYLRILDYTALFRIPLKANYHFVKILRSAKPLIKELDVPLFVIQGRKDPIVKAKSAQYIFDHAKTPQKEIRYYDRTSHRFYGSVETPIIFEDIVSFVSNHL</sequence>
<feature type="active site" description="Charge relay system" evidence="1">
    <location>
        <position position="200"/>
    </location>
</feature>
<comment type="caution">
    <text evidence="5">The sequence shown here is derived from an EMBL/GenBank/DDBJ whole genome shotgun (WGS) entry which is preliminary data.</text>
</comment>
<dbReference type="EMBL" id="JACHEN010000057">
    <property type="protein sequence ID" value="MBB6218947.1"/>
    <property type="molecule type" value="Genomic_DNA"/>
</dbReference>
<feature type="active site" description="Charge relay system" evidence="1">
    <location>
        <position position="170"/>
    </location>
</feature>
<feature type="domain" description="Serine aminopeptidase S33" evidence="4">
    <location>
        <begin position="134"/>
        <end position="202"/>
    </location>
</feature>
<dbReference type="PIRSF" id="PIRSF017388">
    <property type="entry name" value="Esterase_lipase"/>
    <property type="match status" value="1"/>
</dbReference>
<dbReference type="SUPFAM" id="SSF53474">
    <property type="entry name" value="alpha/beta-Hydrolases"/>
    <property type="match status" value="1"/>
</dbReference>
<reference evidence="5 6" key="1">
    <citation type="submission" date="2020-08" db="EMBL/GenBank/DDBJ databases">
        <title>Genomic Encyclopedia of Type Strains, Phase IV (KMG-IV): sequencing the most valuable type-strain genomes for metagenomic binning, comparative biology and taxonomic classification.</title>
        <authorList>
            <person name="Goeker M."/>
        </authorList>
    </citation>
    <scope>NUCLEOTIDE SEQUENCE [LARGE SCALE GENOMIC DNA]</scope>
    <source>
        <strain evidence="5 6">DSM 103526</strain>
    </source>
</reference>
<name>A0A841L003_9FIRM</name>
<organism evidence="5 6">
    <name type="scientific">Anaerosolibacter carboniphilus</name>
    <dbReference type="NCBI Taxonomy" id="1417629"/>
    <lineage>
        <taxon>Bacteria</taxon>
        <taxon>Bacillati</taxon>
        <taxon>Bacillota</taxon>
        <taxon>Clostridia</taxon>
        <taxon>Peptostreptococcales</taxon>
        <taxon>Thermotaleaceae</taxon>
        <taxon>Anaerosolibacter</taxon>
    </lineage>
</organism>
<dbReference type="InterPro" id="IPR012354">
    <property type="entry name" value="Esterase_lipase"/>
</dbReference>
<evidence type="ECO:0000256" key="2">
    <source>
        <dbReference type="PIRSR" id="PIRSR017388-2"/>
    </source>
</evidence>
<dbReference type="AlphaFoldDB" id="A0A841L003"/>
<feature type="binding site" evidence="2">
    <location>
        <position position="10"/>
    </location>
    <ligand>
        <name>substrate</name>
    </ligand>
</feature>
<protein>
    <submittedName>
        <fullName evidence="5">Carboxylesterase</fullName>
        <ecNumber evidence="5">3.1.1.1</ecNumber>
    </submittedName>
</protein>